<evidence type="ECO:0000313" key="7">
    <source>
        <dbReference type="Proteomes" id="UP000297403"/>
    </source>
</evidence>
<dbReference type="Proteomes" id="UP000297403">
    <property type="component" value="Unassembled WGS sequence"/>
</dbReference>
<dbReference type="InterPro" id="IPR050109">
    <property type="entry name" value="HTH-type_TetR-like_transc_reg"/>
</dbReference>
<keyword evidence="7" id="KW-1185">Reference proteome</keyword>
<proteinExistence type="predicted"/>
<gene>
    <name evidence="6" type="ORF">E3O49_07395</name>
</gene>
<dbReference type="GO" id="GO:0000976">
    <property type="term" value="F:transcription cis-regulatory region binding"/>
    <property type="evidence" value="ECO:0007669"/>
    <property type="project" value="TreeGrafter"/>
</dbReference>
<protein>
    <submittedName>
        <fullName evidence="6">TetR family transcriptional regulator</fullName>
    </submittedName>
</protein>
<dbReference type="PRINTS" id="PR00455">
    <property type="entry name" value="HTHTETR"/>
</dbReference>
<dbReference type="InterPro" id="IPR009057">
    <property type="entry name" value="Homeodomain-like_sf"/>
</dbReference>
<evidence type="ECO:0000259" key="5">
    <source>
        <dbReference type="PROSITE" id="PS50977"/>
    </source>
</evidence>
<feature type="domain" description="HTH tetR-type" evidence="5">
    <location>
        <begin position="17"/>
        <end position="77"/>
    </location>
</feature>
<keyword evidence="3" id="KW-0804">Transcription</keyword>
<dbReference type="Pfam" id="PF00440">
    <property type="entry name" value="TetR_N"/>
    <property type="match status" value="1"/>
</dbReference>
<organism evidence="6 7">
    <name type="scientific">Cryobacterium shii</name>
    <dbReference type="NCBI Taxonomy" id="1259235"/>
    <lineage>
        <taxon>Bacteria</taxon>
        <taxon>Bacillati</taxon>
        <taxon>Actinomycetota</taxon>
        <taxon>Actinomycetes</taxon>
        <taxon>Micrococcales</taxon>
        <taxon>Microbacteriaceae</taxon>
        <taxon>Cryobacterium</taxon>
    </lineage>
</organism>
<dbReference type="AlphaFoldDB" id="A0AAQ2HFL6"/>
<dbReference type="PANTHER" id="PTHR30055:SF238">
    <property type="entry name" value="MYCOFACTOCIN BIOSYNTHESIS TRANSCRIPTIONAL REGULATOR MFTR-RELATED"/>
    <property type="match status" value="1"/>
</dbReference>
<dbReference type="SUPFAM" id="SSF46689">
    <property type="entry name" value="Homeodomain-like"/>
    <property type="match status" value="1"/>
</dbReference>
<accession>A0AAQ2HFL6</accession>
<dbReference type="Gene3D" id="1.10.357.10">
    <property type="entry name" value="Tetracycline Repressor, domain 2"/>
    <property type="match status" value="1"/>
</dbReference>
<comment type="caution">
    <text evidence="6">The sequence shown here is derived from an EMBL/GenBank/DDBJ whole genome shotgun (WGS) entry which is preliminary data.</text>
</comment>
<evidence type="ECO:0000313" key="6">
    <source>
        <dbReference type="EMBL" id="TFC48601.1"/>
    </source>
</evidence>
<evidence type="ECO:0000256" key="3">
    <source>
        <dbReference type="ARBA" id="ARBA00023163"/>
    </source>
</evidence>
<feature type="DNA-binding region" description="H-T-H motif" evidence="4">
    <location>
        <begin position="40"/>
        <end position="59"/>
    </location>
</feature>
<dbReference type="EMBL" id="SOFY01000034">
    <property type="protein sequence ID" value="TFC48601.1"/>
    <property type="molecule type" value="Genomic_DNA"/>
</dbReference>
<dbReference type="InterPro" id="IPR001647">
    <property type="entry name" value="HTH_TetR"/>
</dbReference>
<dbReference type="GO" id="GO:0003700">
    <property type="term" value="F:DNA-binding transcription factor activity"/>
    <property type="evidence" value="ECO:0007669"/>
    <property type="project" value="TreeGrafter"/>
</dbReference>
<keyword evidence="1" id="KW-0805">Transcription regulation</keyword>
<evidence type="ECO:0000256" key="1">
    <source>
        <dbReference type="ARBA" id="ARBA00023015"/>
    </source>
</evidence>
<name>A0AAQ2HFL6_9MICO</name>
<dbReference type="PANTHER" id="PTHR30055">
    <property type="entry name" value="HTH-TYPE TRANSCRIPTIONAL REGULATOR RUTR"/>
    <property type="match status" value="1"/>
</dbReference>
<keyword evidence="2 4" id="KW-0238">DNA-binding</keyword>
<reference evidence="6 7" key="1">
    <citation type="submission" date="2019-03" db="EMBL/GenBank/DDBJ databases">
        <title>Genomics of glacier-inhabiting Cryobacterium strains.</title>
        <authorList>
            <person name="Liu Q."/>
            <person name="Xin Y.-H."/>
        </authorList>
    </citation>
    <scope>NUCLEOTIDE SEQUENCE [LARGE SCALE GENOMIC DNA]</scope>
    <source>
        <strain evidence="7">TMT1-22</strain>
    </source>
</reference>
<evidence type="ECO:0000256" key="2">
    <source>
        <dbReference type="ARBA" id="ARBA00023125"/>
    </source>
</evidence>
<evidence type="ECO:0000256" key="4">
    <source>
        <dbReference type="PROSITE-ProRule" id="PRU00335"/>
    </source>
</evidence>
<dbReference type="PROSITE" id="PS50977">
    <property type="entry name" value="HTH_TETR_2"/>
    <property type="match status" value="1"/>
</dbReference>
<sequence>MSEAPRPAESRRSAQSVATRTVILAAAQRLMLERGYIPTSIAAIAAEAGVAVQTIYNSVGGKAELLSAVLDLSAAGPDAPGPAPESVARRYAEARTAGDVIRTLVDGIVTANERSAAVHRVIIQAAGVDADLEKLEIRRSTQRLHAYGSAASALRARRGLRSGLSDHEAAAAIWALGHPQAFRSLVTDLGWSGPAYRDWLVKSLQGALS</sequence>